<dbReference type="EMBL" id="JBHSKX010000001">
    <property type="protein sequence ID" value="MFC5366960.1"/>
    <property type="molecule type" value="Genomic_DNA"/>
</dbReference>
<dbReference type="Proteomes" id="UP001596201">
    <property type="component" value="Unassembled WGS sequence"/>
</dbReference>
<feature type="coiled-coil region" evidence="2">
    <location>
        <begin position="33"/>
        <end position="156"/>
    </location>
</feature>
<name>A0ABD5RAH0_9EURY</name>
<accession>A0ABD5RAH0</accession>
<evidence type="ECO:0000256" key="1">
    <source>
        <dbReference type="ARBA" id="ARBA00043985"/>
    </source>
</evidence>
<dbReference type="Pfam" id="PF04012">
    <property type="entry name" value="PspA_IM30"/>
    <property type="match status" value="1"/>
</dbReference>
<dbReference type="InterPro" id="IPR007157">
    <property type="entry name" value="PspA_VIPP1"/>
</dbReference>
<dbReference type="RefSeq" id="WP_227227708.1">
    <property type="nucleotide sequence ID" value="NZ_JAJCVJ010000001.1"/>
</dbReference>
<dbReference type="PANTHER" id="PTHR31088:SF6">
    <property type="entry name" value="PHAGE SHOCK PROTEIN A"/>
    <property type="match status" value="1"/>
</dbReference>
<evidence type="ECO:0000313" key="4">
    <source>
        <dbReference type="EMBL" id="MFC5366960.1"/>
    </source>
</evidence>
<comment type="caution">
    <text evidence="4">The sequence shown here is derived from an EMBL/GenBank/DDBJ whole genome shotgun (WGS) entry which is preliminary data.</text>
</comment>
<dbReference type="PANTHER" id="PTHR31088">
    <property type="entry name" value="MEMBRANE-ASSOCIATED PROTEIN VIPP1, CHLOROPLASTIC"/>
    <property type="match status" value="1"/>
</dbReference>
<evidence type="ECO:0000256" key="3">
    <source>
        <dbReference type="SAM" id="MobiDB-lite"/>
    </source>
</evidence>
<sequence>MGILDRTSDLFGAKMNSLLDRLEDPDEQLDYTYERLQDELSKVESALTDLVTEKKRLEARRDDVESRVADRNEQAREAVAAGRDDLAREALRRKRAEMQDLDDLEADIDELESAQQTLLERRDDLERRIERFRTEREQLKARRKAAEADLTVSETMADTGEDGGLSEADTAIGDVADRTAELEARTAALEELDEQDALGRTGVFGDEDDIEAELDRIQTDDEIESELALLRDELGETTDDTESAGAGATGEADDAGDEESGDSA</sequence>
<protein>
    <submittedName>
        <fullName evidence="4">PspA/IM30 family protein</fullName>
    </submittedName>
</protein>
<dbReference type="AlphaFoldDB" id="A0ABD5RAH0"/>
<gene>
    <name evidence="4" type="ORF">ACFPJ5_08405</name>
</gene>
<keyword evidence="5" id="KW-1185">Reference proteome</keyword>
<evidence type="ECO:0000313" key="5">
    <source>
        <dbReference type="Proteomes" id="UP001596201"/>
    </source>
</evidence>
<feature type="compositionally biased region" description="Acidic residues" evidence="3">
    <location>
        <begin position="251"/>
        <end position="264"/>
    </location>
</feature>
<organism evidence="4 5">
    <name type="scientific">Salinirubrum litoreum</name>
    <dbReference type="NCBI Taxonomy" id="1126234"/>
    <lineage>
        <taxon>Archaea</taxon>
        <taxon>Methanobacteriati</taxon>
        <taxon>Methanobacteriota</taxon>
        <taxon>Stenosarchaea group</taxon>
        <taxon>Halobacteria</taxon>
        <taxon>Halobacteriales</taxon>
        <taxon>Haloferacaceae</taxon>
        <taxon>Salinirubrum</taxon>
    </lineage>
</organism>
<comment type="similarity">
    <text evidence="1">Belongs to the PspA/Vipp/IM30 family.</text>
</comment>
<feature type="region of interest" description="Disordered" evidence="3">
    <location>
        <begin position="230"/>
        <end position="264"/>
    </location>
</feature>
<keyword evidence="2" id="KW-0175">Coiled coil</keyword>
<proteinExistence type="inferred from homology"/>
<evidence type="ECO:0000256" key="2">
    <source>
        <dbReference type="SAM" id="Coils"/>
    </source>
</evidence>
<reference evidence="4 5" key="1">
    <citation type="journal article" date="2019" name="Int. J. Syst. Evol. Microbiol.">
        <title>The Global Catalogue of Microorganisms (GCM) 10K type strain sequencing project: providing services to taxonomists for standard genome sequencing and annotation.</title>
        <authorList>
            <consortium name="The Broad Institute Genomics Platform"/>
            <consortium name="The Broad Institute Genome Sequencing Center for Infectious Disease"/>
            <person name="Wu L."/>
            <person name="Ma J."/>
        </authorList>
    </citation>
    <scope>NUCLEOTIDE SEQUENCE [LARGE SCALE GENOMIC DNA]</scope>
    <source>
        <strain evidence="4 5">CGMCC 1.12237</strain>
    </source>
</reference>